<dbReference type="Pfam" id="PF00089">
    <property type="entry name" value="Trypsin"/>
    <property type="match status" value="1"/>
</dbReference>
<evidence type="ECO:0000256" key="4">
    <source>
        <dbReference type="ARBA" id="ARBA00022825"/>
    </source>
</evidence>
<dbReference type="InterPro" id="IPR001314">
    <property type="entry name" value="Peptidase_S1A"/>
</dbReference>
<dbReference type="PROSITE" id="PS50240">
    <property type="entry name" value="TRYPSIN_DOM"/>
    <property type="match status" value="1"/>
</dbReference>
<evidence type="ECO:0000256" key="2">
    <source>
        <dbReference type="ARBA" id="ARBA00022729"/>
    </source>
</evidence>
<keyword evidence="4 6" id="KW-0720">Serine protease</keyword>
<comment type="caution">
    <text evidence="9">The sequence shown here is derived from an EMBL/GenBank/DDBJ whole genome shotgun (WGS) entry which is preliminary data.</text>
</comment>
<evidence type="ECO:0000313" key="10">
    <source>
        <dbReference type="Proteomes" id="UP001364617"/>
    </source>
</evidence>
<dbReference type="AlphaFoldDB" id="A0AAN9H9K2"/>
<feature type="signal peptide" evidence="7">
    <location>
        <begin position="1"/>
        <end position="17"/>
    </location>
</feature>
<evidence type="ECO:0000256" key="3">
    <source>
        <dbReference type="ARBA" id="ARBA00022801"/>
    </source>
</evidence>
<evidence type="ECO:0000313" key="9">
    <source>
        <dbReference type="EMBL" id="KAK7155802.1"/>
    </source>
</evidence>
<evidence type="ECO:0000256" key="7">
    <source>
        <dbReference type="SAM" id="SignalP"/>
    </source>
</evidence>
<dbReference type="InterPro" id="IPR043504">
    <property type="entry name" value="Peptidase_S1_PA_chymotrypsin"/>
</dbReference>
<feature type="chain" id="PRO_5043004790" description="Peptidase S1 domain-containing protein" evidence="7">
    <location>
        <begin position="18"/>
        <end position="279"/>
    </location>
</feature>
<gene>
    <name evidence="9" type="ORF">R3I93_010459</name>
</gene>
<dbReference type="PANTHER" id="PTHR24252">
    <property type="entry name" value="ACROSIN-RELATED"/>
    <property type="match status" value="1"/>
</dbReference>
<evidence type="ECO:0000259" key="8">
    <source>
        <dbReference type="PROSITE" id="PS50240"/>
    </source>
</evidence>
<sequence length="279" mass="30533">MWKLMCVTLALLICVKGDSLMLNPRIVGGNDATEGSWPWMVGLNYDTGEHFCGGSLITNKWVLTAAHCVKGEDKSKLLVHLGKRTKEPDNHNQHAIVRTIKDIIPHPSFDAAKKDNDIALLHLSSTVDFTDHIKTVSLAAEKSVFATKTKSWTTGWGYIGENVPLLPTGILQVVEVDVLDNLKCVTACISTVTDNMICAGSKDEHKGPWKGDSGGPLMSKQCSKWVQSGVTSWAEECAKPKKPAVYARVSKYQKWITDNVGDLVEFVLFPTQCPTASHG</sequence>
<protein>
    <recommendedName>
        <fullName evidence="8">Peptidase S1 domain-containing protein</fullName>
    </recommendedName>
</protein>
<keyword evidence="5" id="KW-1015">Disulfide bond</keyword>
<keyword evidence="1 6" id="KW-0645">Protease</keyword>
<dbReference type="Gene3D" id="2.40.10.10">
    <property type="entry name" value="Trypsin-like serine proteases"/>
    <property type="match status" value="1"/>
</dbReference>
<dbReference type="SUPFAM" id="SSF50494">
    <property type="entry name" value="Trypsin-like serine proteases"/>
    <property type="match status" value="1"/>
</dbReference>
<dbReference type="PROSITE" id="PS00134">
    <property type="entry name" value="TRYPSIN_HIS"/>
    <property type="match status" value="1"/>
</dbReference>
<proteinExistence type="predicted"/>
<reference evidence="9 10" key="1">
    <citation type="submission" date="2024-02" db="EMBL/GenBank/DDBJ databases">
        <title>Chromosome-level genome assembly of the Eurasian Minnow (Phoxinus phoxinus).</title>
        <authorList>
            <person name="Oriowo T.O."/>
            <person name="Martin S."/>
            <person name="Stange M."/>
            <person name="Chrysostomakis Y."/>
            <person name="Brown T."/>
            <person name="Winkler S."/>
            <person name="Kukowka S."/>
            <person name="Myers E.W."/>
            <person name="Bohne A."/>
        </authorList>
    </citation>
    <scope>NUCLEOTIDE SEQUENCE [LARGE SCALE GENOMIC DNA]</scope>
    <source>
        <strain evidence="9">ZFMK-TIS-60720</strain>
        <tissue evidence="9">Whole Organism</tissue>
    </source>
</reference>
<dbReference type="InterPro" id="IPR001254">
    <property type="entry name" value="Trypsin_dom"/>
</dbReference>
<dbReference type="PROSITE" id="PS00135">
    <property type="entry name" value="TRYPSIN_SER"/>
    <property type="match status" value="1"/>
</dbReference>
<keyword evidence="3 6" id="KW-0378">Hydrolase</keyword>
<dbReference type="InterPro" id="IPR018114">
    <property type="entry name" value="TRYPSIN_HIS"/>
</dbReference>
<dbReference type="InterPro" id="IPR033116">
    <property type="entry name" value="TRYPSIN_SER"/>
</dbReference>
<dbReference type="CDD" id="cd00190">
    <property type="entry name" value="Tryp_SPc"/>
    <property type="match status" value="1"/>
</dbReference>
<dbReference type="FunFam" id="2.40.10.10:FF:000024">
    <property type="entry name" value="Serine protease 53"/>
    <property type="match status" value="1"/>
</dbReference>
<accession>A0AAN9H9K2</accession>
<evidence type="ECO:0000256" key="1">
    <source>
        <dbReference type="ARBA" id="ARBA00022670"/>
    </source>
</evidence>
<dbReference type="GO" id="GO:0004252">
    <property type="term" value="F:serine-type endopeptidase activity"/>
    <property type="evidence" value="ECO:0007669"/>
    <property type="project" value="InterPro"/>
</dbReference>
<name>A0AAN9H9K2_9TELE</name>
<dbReference type="SMART" id="SM00020">
    <property type="entry name" value="Tryp_SPc"/>
    <property type="match status" value="1"/>
</dbReference>
<evidence type="ECO:0000256" key="5">
    <source>
        <dbReference type="ARBA" id="ARBA00023157"/>
    </source>
</evidence>
<dbReference type="GO" id="GO:0006508">
    <property type="term" value="P:proteolysis"/>
    <property type="evidence" value="ECO:0007669"/>
    <property type="project" value="UniProtKB-KW"/>
</dbReference>
<organism evidence="9 10">
    <name type="scientific">Phoxinus phoxinus</name>
    <name type="common">Eurasian minnow</name>
    <dbReference type="NCBI Taxonomy" id="58324"/>
    <lineage>
        <taxon>Eukaryota</taxon>
        <taxon>Metazoa</taxon>
        <taxon>Chordata</taxon>
        <taxon>Craniata</taxon>
        <taxon>Vertebrata</taxon>
        <taxon>Euteleostomi</taxon>
        <taxon>Actinopterygii</taxon>
        <taxon>Neopterygii</taxon>
        <taxon>Teleostei</taxon>
        <taxon>Ostariophysi</taxon>
        <taxon>Cypriniformes</taxon>
        <taxon>Leuciscidae</taxon>
        <taxon>Phoxininae</taxon>
        <taxon>Phoxinus</taxon>
    </lineage>
</organism>
<dbReference type="InterPro" id="IPR009003">
    <property type="entry name" value="Peptidase_S1_PA"/>
</dbReference>
<keyword evidence="2 7" id="KW-0732">Signal</keyword>
<dbReference type="PANTHER" id="PTHR24252:SF16">
    <property type="entry name" value="TRANSMEMBRANE SERINE PROTEASE 15"/>
    <property type="match status" value="1"/>
</dbReference>
<dbReference type="PRINTS" id="PR00722">
    <property type="entry name" value="CHYMOTRYPSIN"/>
</dbReference>
<feature type="domain" description="Peptidase S1" evidence="8">
    <location>
        <begin position="26"/>
        <end position="261"/>
    </location>
</feature>
<keyword evidence="10" id="KW-1185">Reference proteome</keyword>
<evidence type="ECO:0000256" key="6">
    <source>
        <dbReference type="RuleBase" id="RU363034"/>
    </source>
</evidence>
<dbReference type="Proteomes" id="UP001364617">
    <property type="component" value="Unassembled WGS sequence"/>
</dbReference>
<dbReference type="EMBL" id="JAYKXH010000010">
    <property type="protein sequence ID" value="KAK7155802.1"/>
    <property type="molecule type" value="Genomic_DNA"/>
</dbReference>